<reference evidence="3" key="1">
    <citation type="submission" date="2019-08" db="EMBL/GenBank/DDBJ databases">
        <title>Limnoglobus roseus gen. nov., sp. nov., a novel freshwater planctomycete with a giant genome from the family Gemmataceae.</title>
        <authorList>
            <person name="Kulichevskaya I.S."/>
            <person name="Naumoff D.G."/>
            <person name="Miroshnikov K."/>
            <person name="Ivanova A."/>
            <person name="Philippov D.A."/>
            <person name="Hakobyan A."/>
            <person name="Rijpstra I.C."/>
            <person name="Sinninghe Damste J.S."/>
            <person name="Liesack W."/>
            <person name="Dedysh S.N."/>
        </authorList>
    </citation>
    <scope>NUCLEOTIDE SEQUENCE [LARGE SCALE GENOMIC DNA]</scope>
    <source>
        <strain evidence="3">PX52</strain>
    </source>
</reference>
<dbReference type="SUPFAM" id="SSF52833">
    <property type="entry name" value="Thioredoxin-like"/>
    <property type="match status" value="1"/>
</dbReference>
<proteinExistence type="predicted"/>
<dbReference type="InterPro" id="IPR036249">
    <property type="entry name" value="Thioredoxin-like_sf"/>
</dbReference>
<keyword evidence="1" id="KW-0732">Signal</keyword>
<dbReference type="EMBL" id="CP042425">
    <property type="protein sequence ID" value="QEL15833.1"/>
    <property type="molecule type" value="Genomic_DNA"/>
</dbReference>
<evidence type="ECO:0008006" key="4">
    <source>
        <dbReference type="Google" id="ProtNLM"/>
    </source>
</evidence>
<evidence type="ECO:0000313" key="2">
    <source>
        <dbReference type="EMBL" id="QEL15833.1"/>
    </source>
</evidence>
<feature type="signal peptide" evidence="1">
    <location>
        <begin position="1"/>
        <end position="21"/>
    </location>
</feature>
<protein>
    <recommendedName>
        <fullName evidence="4">Thioredoxin domain-containing protein</fullName>
    </recommendedName>
</protein>
<name>A0A5C1ACB5_9BACT</name>
<dbReference type="Proteomes" id="UP000324974">
    <property type="component" value="Chromosome"/>
</dbReference>
<evidence type="ECO:0000256" key="1">
    <source>
        <dbReference type="SAM" id="SignalP"/>
    </source>
</evidence>
<keyword evidence="3" id="KW-1185">Reference proteome</keyword>
<sequence>MRKMMFAAALAVAAVVGVAFADHVKSGPQTGDTVPGPFHPLNINGDSAGEKACMYCKHGDNPVAVVFARTATCPQTAKLIKKLDEVTAKHADAKMGSYAVFMSDDDKLPAELKKMVEKEGLKNLTVTVDNPAGPEKYKIASDADVTVLLYTDHKVKANYSFKKGEIKDADIESITKDVSKIAPSK</sequence>
<feature type="chain" id="PRO_5022827727" description="Thioredoxin domain-containing protein" evidence="1">
    <location>
        <begin position="22"/>
        <end position="185"/>
    </location>
</feature>
<evidence type="ECO:0000313" key="3">
    <source>
        <dbReference type="Proteomes" id="UP000324974"/>
    </source>
</evidence>
<dbReference type="KEGG" id="lrs:PX52LOC_02769"/>
<gene>
    <name evidence="2" type="ORF">PX52LOC_02769</name>
</gene>
<organism evidence="2 3">
    <name type="scientific">Limnoglobus roseus</name>
    <dbReference type="NCBI Taxonomy" id="2598579"/>
    <lineage>
        <taxon>Bacteria</taxon>
        <taxon>Pseudomonadati</taxon>
        <taxon>Planctomycetota</taxon>
        <taxon>Planctomycetia</taxon>
        <taxon>Gemmatales</taxon>
        <taxon>Gemmataceae</taxon>
        <taxon>Limnoglobus</taxon>
    </lineage>
</organism>
<dbReference type="AlphaFoldDB" id="A0A5C1ACB5"/>
<dbReference type="RefSeq" id="WP_149110609.1">
    <property type="nucleotide sequence ID" value="NZ_CP042425.1"/>
</dbReference>
<dbReference type="Gene3D" id="3.40.30.10">
    <property type="entry name" value="Glutaredoxin"/>
    <property type="match status" value="1"/>
</dbReference>
<accession>A0A5C1ACB5</accession>
<dbReference type="OrthoDB" id="265402at2"/>